<gene>
    <name evidence="1" type="ORF">CTRU02_210084</name>
</gene>
<organism evidence="1 2">
    <name type="scientific">Colletotrichum truncatum</name>
    <name type="common">Anthracnose fungus</name>
    <name type="synonym">Colletotrichum capsici</name>
    <dbReference type="NCBI Taxonomy" id="5467"/>
    <lineage>
        <taxon>Eukaryota</taxon>
        <taxon>Fungi</taxon>
        <taxon>Dikarya</taxon>
        <taxon>Ascomycota</taxon>
        <taxon>Pezizomycotina</taxon>
        <taxon>Sordariomycetes</taxon>
        <taxon>Hypocreomycetidae</taxon>
        <taxon>Glomerellales</taxon>
        <taxon>Glomerellaceae</taxon>
        <taxon>Colletotrichum</taxon>
        <taxon>Colletotrichum truncatum species complex</taxon>
    </lineage>
</organism>
<evidence type="ECO:0000313" key="1">
    <source>
        <dbReference type="EMBL" id="KAL0935493.1"/>
    </source>
</evidence>
<dbReference type="Proteomes" id="UP000805649">
    <property type="component" value="Unassembled WGS sequence"/>
</dbReference>
<accession>A0ACC3YU57</accession>
<comment type="caution">
    <text evidence="1">The sequence shown here is derived from an EMBL/GenBank/DDBJ whole genome shotgun (WGS) entry which is preliminary data.</text>
</comment>
<reference evidence="1 2" key="1">
    <citation type="journal article" date="2020" name="Phytopathology">
        <title>Genome Sequence Resources of Colletotrichum truncatum, C. plurivorum, C. musicola, and C. sojae: Four Species Pathogenic to Soybean (Glycine max).</title>
        <authorList>
            <person name="Rogerio F."/>
            <person name="Boufleur T.R."/>
            <person name="Ciampi-Guillardi M."/>
            <person name="Sukno S.A."/>
            <person name="Thon M.R."/>
            <person name="Massola Junior N.S."/>
            <person name="Baroncelli R."/>
        </authorList>
    </citation>
    <scope>NUCLEOTIDE SEQUENCE [LARGE SCALE GENOMIC DNA]</scope>
    <source>
        <strain evidence="1 2">CMES1059</strain>
    </source>
</reference>
<sequence length="240" mass="25905">MFVPGAKQIMTEFGFTNQTLSTMTVAVYILGLALGTVIFAPLSEIYGRLPVYAATSDIFVAFMTGCAFAMNLAEFILFRFLSGCAAAASQALSGGTLADVIPREKRGRWMGMIILGPMLGPTIGPIAGGFIAQDLDWRWSFRILAIASGIVAVPAVFFLRETSPKIILARKHQRQSNICISNETSFLPTSAVGTSFSQGVLRPVRILFLSTVVLCLSLAVAFNFGLMFFLFASFPTVFQG</sequence>
<proteinExistence type="predicted"/>
<keyword evidence="2" id="KW-1185">Reference proteome</keyword>
<evidence type="ECO:0000313" key="2">
    <source>
        <dbReference type="Proteomes" id="UP000805649"/>
    </source>
</evidence>
<name>A0ACC3YU57_COLTU</name>
<protein>
    <submittedName>
        <fullName evidence="1">Fluconazole resistance protein 1</fullName>
    </submittedName>
</protein>
<dbReference type="EMBL" id="VUJX02000006">
    <property type="protein sequence ID" value="KAL0935493.1"/>
    <property type="molecule type" value="Genomic_DNA"/>
</dbReference>